<evidence type="ECO:0000313" key="2">
    <source>
        <dbReference type="EMBL" id="PKU62792.1"/>
    </source>
</evidence>
<organism evidence="2 3">
    <name type="scientific">Dendrobium catenatum</name>
    <dbReference type="NCBI Taxonomy" id="906689"/>
    <lineage>
        <taxon>Eukaryota</taxon>
        <taxon>Viridiplantae</taxon>
        <taxon>Streptophyta</taxon>
        <taxon>Embryophyta</taxon>
        <taxon>Tracheophyta</taxon>
        <taxon>Spermatophyta</taxon>
        <taxon>Magnoliopsida</taxon>
        <taxon>Liliopsida</taxon>
        <taxon>Asparagales</taxon>
        <taxon>Orchidaceae</taxon>
        <taxon>Epidendroideae</taxon>
        <taxon>Malaxideae</taxon>
        <taxon>Dendrobiinae</taxon>
        <taxon>Dendrobium</taxon>
    </lineage>
</organism>
<sequence length="63" mass="7301">MVKVTTIKIVLSMILVEDLHLEHIDVKTTYLHGDLGEELYMMQPQGYVVICNEVLVCRLRRSL</sequence>
<reference evidence="2 3" key="1">
    <citation type="journal article" date="2016" name="Sci. Rep.">
        <title>The Dendrobium catenatum Lindl. genome sequence provides insights into polysaccharide synthase, floral development and adaptive evolution.</title>
        <authorList>
            <person name="Zhang G.Q."/>
            <person name="Xu Q."/>
            <person name="Bian C."/>
            <person name="Tsai W.C."/>
            <person name="Yeh C.M."/>
            <person name="Liu K.W."/>
            <person name="Yoshida K."/>
            <person name="Zhang L.S."/>
            <person name="Chang S.B."/>
            <person name="Chen F."/>
            <person name="Shi Y."/>
            <person name="Su Y.Y."/>
            <person name="Zhang Y.Q."/>
            <person name="Chen L.J."/>
            <person name="Yin Y."/>
            <person name="Lin M."/>
            <person name="Huang H."/>
            <person name="Deng H."/>
            <person name="Wang Z.W."/>
            <person name="Zhu S.L."/>
            <person name="Zhao X."/>
            <person name="Deng C."/>
            <person name="Niu S.C."/>
            <person name="Huang J."/>
            <person name="Wang M."/>
            <person name="Liu G.H."/>
            <person name="Yang H.J."/>
            <person name="Xiao X.J."/>
            <person name="Hsiao Y.Y."/>
            <person name="Wu W.L."/>
            <person name="Chen Y.Y."/>
            <person name="Mitsuda N."/>
            <person name="Ohme-Takagi M."/>
            <person name="Luo Y.B."/>
            <person name="Van de Peer Y."/>
            <person name="Liu Z.J."/>
        </authorList>
    </citation>
    <scope>NUCLEOTIDE SEQUENCE [LARGE SCALE GENOMIC DNA]</scope>
    <source>
        <tissue evidence="2">The whole plant</tissue>
    </source>
</reference>
<dbReference type="EMBL" id="KZ504239">
    <property type="protein sequence ID" value="PKU62792.1"/>
    <property type="molecule type" value="Genomic_DNA"/>
</dbReference>
<reference evidence="2 3" key="2">
    <citation type="journal article" date="2017" name="Nature">
        <title>The Apostasia genome and the evolution of orchids.</title>
        <authorList>
            <person name="Zhang G.Q."/>
            <person name="Liu K.W."/>
            <person name="Li Z."/>
            <person name="Lohaus R."/>
            <person name="Hsiao Y.Y."/>
            <person name="Niu S.C."/>
            <person name="Wang J.Y."/>
            <person name="Lin Y.C."/>
            <person name="Xu Q."/>
            <person name="Chen L.J."/>
            <person name="Yoshida K."/>
            <person name="Fujiwara S."/>
            <person name="Wang Z.W."/>
            <person name="Zhang Y.Q."/>
            <person name="Mitsuda N."/>
            <person name="Wang M."/>
            <person name="Liu G.H."/>
            <person name="Pecoraro L."/>
            <person name="Huang H.X."/>
            <person name="Xiao X.J."/>
            <person name="Lin M."/>
            <person name="Wu X.Y."/>
            <person name="Wu W.L."/>
            <person name="Chen Y.Y."/>
            <person name="Chang S.B."/>
            <person name="Sakamoto S."/>
            <person name="Ohme-Takagi M."/>
            <person name="Yagi M."/>
            <person name="Zeng S.J."/>
            <person name="Shen C.Y."/>
            <person name="Yeh C.M."/>
            <person name="Luo Y.B."/>
            <person name="Tsai W.C."/>
            <person name="Van de Peer Y."/>
            <person name="Liu Z.J."/>
        </authorList>
    </citation>
    <scope>NUCLEOTIDE SEQUENCE [LARGE SCALE GENOMIC DNA]</scope>
    <source>
        <tissue evidence="2">The whole plant</tissue>
    </source>
</reference>
<protein>
    <submittedName>
        <fullName evidence="2">Retrovirus-related Pol polyprotein from transposon TNT 1-94</fullName>
    </submittedName>
</protein>
<keyword evidence="3" id="KW-1185">Reference proteome</keyword>
<accession>A0A2I0VH93</accession>
<dbReference type="Pfam" id="PF07727">
    <property type="entry name" value="RVT_2"/>
    <property type="match status" value="1"/>
</dbReference>
<evidence type="ECO:0000313" key="3">
    <source>
        <dbReference type="Proteomes" id="UP000233837"/>
    </source>
</evidence>
<gene>
    <name evidence="2" type="ORF">MA16_Dca028995</name>
</gene>
<dbReference type="InterPro" id="IPR013103">
    <property type="entry name" value="RVT_2"/>
</dbReference>
<evidence type="ECO:0000259" key="1">
    <source>
        <dbReference type="Pfam" id="PF07727"/>
    </source>
</evidence>
<dbReference type="Proteomes" id="UP000233837">
    <property type="component" value="Unassembled WGS sequence"/>
</dbReference>
<feature type="domain" description="Reverse transcriptase Ty1/copia-type" evidence="1">
    <location>
        <begin position="2"/>
        <end position="63"/>
    </location>
</feature>
<name>A0A2I0VH93_9ASPA</name>
<proteinExistence type="predicted"/>
<dbReference type="AlphaFoldDB" id="A0A2I0VH93"/>